<feature type="compositionally biased region" description="Basic and acidic residues" evidence="1">
    <location>
        <begin position="13"/>
        <end position="51"/>
    </location>
</feature>
<evidence type="ECO:0000313" key="2">
    <source>
        <dbReference type="EMBL" id="SBT77666.1"/>
    </source>
</evidence>
<dbReference type="VEuPathDB" id="PlasmoDB:POWCR01_110025500"/>
<evidence type="ECO:0000313" key="3">
    <source>
        <dbReference type="Proteomes" id="UP000243200"/>
    </source>
</evidence>
<name>A0A1C3KU17_PLAOA</name>
<feature type="region of interest" description="Disordered" evidence="1">
    <location>
        <begin position="11"/>
        <end position="74"/>
    </location>
</feature>
<gene>
    <name evidence="2" type="primary">PowCR01_110025500</name>
    <name evidence="2" type="ORF">POWCR01_110025500</name>
</gene>
<evidence type="ECO:0000256" key="1">
    <source>
        <dbReference type="SAM" id="MobiDB-lite"/>
    </source>
</evidence>
<reference evidence="2 3" key="1">
    <citation type="submission" date="2016-06" db="EMBL/GenBank/DDBJ databases">
        <authorList>
            <consortium name="Pathogen Informatics"/>
        </authorList>
    </citation>
    <scope>NUCLEOTIDE SEQUENCE [LARGE SCALE GENOMIC DNA]</scope>
    <source>
        <strain evidence="2">PowCR01</strain>
    </source>
</reference>
<proteinExistence type="predicted"/>
<sequence length="74" mass="8295">MDICWYGIHKKGKNGDVKNGDVKNGEEKNGEEKNGEEKNGDVKNGEGERLHQVRQKQNGANYEGITVNPFDDFS</sequence>
<dbReference type="EMBL" id="LT594515">
    <property type="protein sequence ID" value="SBT77666.1"/>
    <property type="molecule type" value="Genomic_DNA"/>
</dbReference>
<dbReference type="Proteomes" id="UP000243200">
    <property type="component" value="Chromosome 11"/>
</dbReference>
<organism evidence="2 3">
    <name type="scientific">Plasmodium ovale</name>
    <name type="common">malaria parasite P. ovale</name>
    <dbReference type="NCBI Taxonomy" id="36330"/>
    <lineage>
        <taxon>Eukaryota</taxon>
        <taxon>Sar</taxon>
        <taxon>Alveolata</taxon>
        <taxon>Apicomplexa</taxon>
        <taxon>Aconoidasida</taxon>
        <taxon>Haemosporida</taxon>
        <taxon>Plasmodiidae</taxon>
        <taxon>Plasmodium</taxon>
        <taxon>Plasmodium (Plasmodium)</taxon>
    </lineage>
</organism>
<protein>
    <submittedName>
        <fullName evidence="2">Uncharacterized protein</fullName>
    </submittedName>
</protein>
<dbReference type="AlphaFoldDB" id="A0A1C3KU17"/>
<accession>A0A1C3KU17</accession>